<organism evidence="1 2">
    <name type="scientific">Senna tora</name>
    <dbReference type="NCBI Taxonomy" id="362788"/>
    <lineage>
        <taxon>Eukaryota</taxon>
        <taxon>Viridiplantae</taxon>
        <taxon>Streptophyta</taxon>
        <taxon>Embryophyta</taxon>
        <taxon>Tracheophyta</taxon>
        <taxon>Spermatophyta</taxon>
        <taxon>Magnoliopsida</taxon>
        <taxon>eudicotyledons</taxon>
        <taxon>Gunneridae</taxon>
        <taxon>Pentapetalae</taxon>
        <taxon>rosids</taxon>
        <taxon>fabids</taxon>
        <taxon>Fabales</taxon>
        <taxon>Fabaceae</taxon>
        <taxon>Caesalpinioideae</taxon>
        <taxon>Cassia clade</taxon>
        <taxon>Senna</taxon>
    </lineage>
</organism>
<protein>
    <submittedName>
        <fullName evidence="1">Uncharacterized protein</fullName>
    </submittedName>
</protein>
<comment type="caution">
    <text evidence="1">The sequence shown here is derived from an EMBL/GenBank/DDBJ whole genome shotgun (WGS) entry which is preliminary data.</text>
</comment>
<evidence type="ECO:0000313" key="2">
    <source>
        <dbReference type="Proteomes" id="UP000634136"/>
    </source>
</evidence>
<name>A0A834WHS1_9FABA</name>
<dbReference type="Proteomes" id="UP000634136">
    <property type="component" value="Unassembled WGS sequence"/>
</dbReference>
<evidence type="ECO:0000313" key="1">
    <source>
        <dbReference type="EMBL" id="KAF7823880.1"/>
    </source>
</evidence>
<keyword evidence="2" id="KW-1185">Reference proteome</keyword>
<accession>A0A834WHS1</accession>
<dbReference type="EMBL" id="JAAIUW010000007">
    <property type="protein sequence ID" value="KAF7823880.1"/>
    <property type="molecule type" value="Genomic_DNA"/>
</dbReference>
<proteinExistence type="predicted"/>
<gene>
    <name evidence="1" type="ORF">G2W53_022024</name>
</gene>
<dbReference type="AlphaFoldDB" id="A0A834WHS1"/>
<sequence>MPKKLCFIELLGARLSIGIAKLLYGRSSRGVVGYDYGLYVCGGRYL</sequence>
<reference evidence="1" key="1">
    <citation type="submission" date="2020-09" db="EMBL/GenBank/DDBJ databases">
        <title>Genome-Enabled Discovery of Anthraquinone Biosynthesis in Senna tora.</title>
        <authorList>
            <person name="Kang S.-H."/>
            <person name="Pandey R.P."/>
            <person name="Lee C.-M."/>
            <person name="Sim J.-S."/>
            <person name="Jeong J.-T."/>
            <person name="Choi B.-S."/>
            <person name="Jung M."/>
            <person name="Ginzburg D."/>
            <person name="Zhao K."/>
            <person name="Won S.Y."/>
            <person name="Oh T.-J."/>
            <person name="Yu Y."/>
            <person name="Kim N.-H."/>
            <person name="Lee O.R."/>
            <person name="Lee T.-H."/>
            <person name="Bashyal P."/>
            <person name="Kim T.-S."/>
            <person name="Lee W.-H."/>
            <person name="Kawkins C."/>
            <person name="Kim C.-K."/>
            <person name="Kim J.S."/>
            <person name="Ahn B.O."/>
            <person name="Rhee S.Y."/>
            <person name="Sohng J.K."/>
        </authorList>
    </citation>
    <scope>NUCLEOTIDE SEQUENCE</scope>
    <source>
        <tissue evidence="1">Leaf</tissue>
    </source>
</reference>